<sequence>MSAFVIKAASFDDLEVLNDLMFDLHDEHHVQSPELFKTAEEIEQEKSIARYIDNPECLVYVAKVGDEVIGFVSGHFCELTSVVSQPVMMGSVDELYVMPEYRKQGTAQALLDKIEATFIDYGATQMFVEVWSFNRQALGLYEKQGFGHHIHCLRKPLNPS</sequence>
<protein>
    <submittedName>
        <fullName evidence="1">GNAT family N-acetyltransferase</fullName>
    </submittedName>
</protein>
<dbReference type="AlphaFoldDB" id="A0A7H5CZT8"/>
<reference evidence="1 2" key="1">
    <citation type="submission" date="2020-04" db="EMBL/GenBank/DDBJ databases">
        <title>Whole-genome sequencing of Vibrio spp. from China reveals different genetic environments of blaCTX-M-14 among diverse lineages.</title>
        <authorList>
            <person name="Zheng Z."/>
            <person name="Ye L."/>
            <person name="Chen S."/>
        </authorList>
    </citation>
    <scope>NUCLEOTIDE SEQUENCE [LARGE SCALE GENOMIC DNA]</scope>
    <source>
        <strain evidence="1 2">Vb0551</strain>
    </source>
</reference>
<dbReference type="CDD" id="cd04301">
    <property type="entry name" value="NAT_SF"/>
    <property type="match status" value="1"/>
</dbReference>
<dbReference type="SUPFAM" id="SSF55729">
    <property type="entry name" value="Acyl-CoA N-acyltransferases (Nat)"/>
    <property type="match status" value="1"/>
</dbReference>
<evidence type="ECO:0000313" key="1">
    <source>
        <dbReference type="EMBL" id="NMU82141.1"/>
    </source>
</evidence>
<evidence type="ECO:0000313" key="2">
    <source>
        <dbReference type="Proteomes" id="UP000518904"/>
    </source>
</evidence>
<dbReference type="Gene3D" id="3.40.630.30">
    <property type="match status" value="1"/>
</dbReference>
<comment type="caution">
    <text evidence="1">The sequence shown here is derived from an EMBL/GenBank/DDBJ whole genome shotgun (WGS) entry which is preliminary data.</text>
</comment>
<dbReference type="Proteomes" id="UP000518904">
    <property type="component" value="Unassembled WGS sequence"/>
</dbReference>
<gene>
    <name evidence="1" type="ORF">HKB16_04530</name>
</gene>
<accession>A0A7H5CZT8</accession>
<dbReference type="Pfam" id="PF00583">
    <property type="entry name" value="Acetyltransf_1"/>
    <property type="match status" value="1"/>
</dbReference>
<dbReference type="PANTHER" id="PTHR43072">
    <property type="entry name" value="N-ACETYLTRANSFERASE"/>
    <property type="match status" value="1"/>
</dbReference>
<dbReference type="InterPro" id="IPR016181">
    <property type="entry name" value="Acyl_CoA_acyltransferase"/>
</dbReference>
<dbReference type="GO" id="GO:0016747">
    <property type="term" value="F:acyltransferase activity, transferring groups other than amino-acyl groups"/>
    <property type="evidence" value="ECO:0007669"/>
    <property type="project" value="InterPro"/>
</dbReference>
<dbReference type="PANTHER" id="PTHR43072:SF60">
    <property type="entry name" value="L-2,4-DIAMINOBUTYRIC ACID ACETYLTRANSFERASE"/>
    <property type="match status" value="1"/>
</dbReference>
<dbReference type="PROSITE" id="PS51186">
    <property type="entry name" value="GNAT"/>
    <property type="match status" value="1"/>
</dbReference>
<dbReference type="RefSeq" id="WP_021486569.1">
    <property type="nucleotide sequence ID" value="NZ_CAJDZF010000016.1"/>
</dbReference>
<dbReference type="InterPro" id="IPR000182">
    <property type="entry name" value="GNAT_dom"/>
</dbReference>
<proteinExistence type="predicted"/>
<organism evidence="1 2">
    <name type="scientific">Vibrio parahaemolyticus</name>
    <dbReference type="NCBI Taxonomy" id="670"/>
    <lineage>
        <taxon>Bacteria</taxon>
        <taxon>Pseudomonadati</taxon>
        <taxon>Pseudomonadota</taxon>
        <taxon>Gammaproteobacteria</taxon>
        <taxon>Vibrionales</taxon>
        <taxon>Vibrionaceae</taxon>
        <taxon>Vibrio</taxon>
    </lineage>
</organism>
<dbReference type="EMBL" id="JABCLB010000553">
    <property type="protein sequence ID" value="NMU82141.1"/>
    <property type="molecule type" value="Genomic_DNA"/>
</dbReference>
<name>A0A7H5CZT8_VIBPH</name>
<keyword evidence="1" id="KW-0808">Transferase</keyword>